<gene>
    <name evidence="1" type="ORF">S01H1_09885</name>
</gene>
<dbReference type="EMBL" id="BARS01005050">
    <property type="protein sequence ID" value="GAF68055.1"/>
    <property type="molecule type" value="Genomic_DNA"/>
</dbReference>
<dbReference type="AlphaFoldDB" id="X0SW91"/>
<protein>
    <submittedName>
        <fullName evidence="1">Uncharacterized protein</fullName>
    </submittedName>
</protein>
<name>X0SW91_9ZZZZ</name>
<accession>X0SW91</accession>
<feature type="non-terminal residue" evidence="1">
    <location>
        <position position="86"/>
    </location>
</feature>
<reference evidence="1" key="1">
    <citation type="journal article" date="2014" name="Front. Microbiol.">
        <title>High frequency of phylogenetically diverse reductive dehalogenase-homologous genes in deep subseafloor sedimentary metagenomes.</title>
        <authorList>
            <person name="Kawai M."/>
            <person name="Futagami T."/>
            <person name="Toyoda A."/>
            <person name="Takaki Y."/>
            <person name="Nishi S."/>
            <person name="Hori S."/>
            <person name="Arai W."/>
            <person name="Tsubouchi T."/>
            <person name="Morono Y."/>
            <person name="Uchiyama I."/>
            <person name="Ito T."/>
            <person name="Fujiyama A."/>
            <person name="Inagaki F."/>
            <person name="Takami H."/>
        </authorList>
    </citation>
    <scope>NUCLEOTIDE SEQUENCE</scope>
    <source>
        <strain evidence="1">Expedition CK06-06</strain>
    </source>
</reference>
<dbReference type="PROSITE" id="PS51257">
    <property type="entry name" value="PROKAR_LIPOPROTEIN"/>
    <property type="match status" value="1"/>
</dbReference>
<comment type="caution">
    <text evidence="1">The sequence shown here is derived from an EMBL/GenBank/DDBJ whole genome shotgun (WGS) entry which is preliminary data.</text>
</comment>
<proteinExistence type="predicted"/>
<organism evidence="1">
    <name type="scientific">marine sediment metagenome</name>
    <dbReference type="NCBI Taxonomy" id="412755"/>
    <lineage>
        <taxon>unclassified sequences</taxon>
        <taxon>metagenomes</taxon>
        <taxon>ecological metagenomes</taxon>
    </lineage>
</organism>
<sequence length="86" mass="9407">MKKNFIILMVYLLSSFLLISCAGVSDMMEKKTKATAKVDTTLADELGPYSGPRARLAVAKFEWKVRKKGSRVTIKGLPGTQGITIS</sequence>
<evidence type="ECO:0000313" key="1">
    <source>
        <dbReference type="EMBL" id="GAF68055.1"/>
    </source>
</evidence>